<accession>W7IT20</accession>
<dbReference type="EMBL" id="AYXG01000183">
    <property type="protein sequence ID" value="EWC59902.1"/>
    <property type="molecule type" value="Genomic_DNA"/>
</dbReference>
<dbReference type="AlphaFoldDB" id="W7IT20"/>
<gene>
    <name evidence="2" type="ORF">UO65_4762</name>
</gene>
<organism evidence="2 3">
    <name type="scientific">Actinokineospora spheciospongiae</name>
    <dbReference type="NCBI Taxonomy" id="909613"/>
    <lineage>
        <taxon>Bacteria</taxon>
        <taxon>Bacillati</taxon>
        <taxon>Actinomycetota</taxon>
        <taxon>Actinomycetes</taxon>
        <taxon>Pseudonocardiales</taxon>
        <taxon>Pseudonocardiaceae</taxon>
        <taxon>Actinokineospora</taxon>
    </lineage>
</organism>
<name>W7IT20_9PSEU</name>
<dbReference type="Proteomes" id="UP000019277">
    <property type="component" value="Unassembled WGS sequence"/>
</dbReference>
<feature type="compositionally biased region" description="Pro residues" evidence="1">
    <location>
        <begin position="521"/>
        <end position="535"/>
    </location>
</feature>
<proteinExistence type="predicted"/>
<reference evidence="2 3" key="1">
    <citation type="journal article" date="2014" name="Genome Announc.">
        <title>Draft Genome Sequence of the Antitrypanosomally Active Sponge-Associated Bacterium Actinokineospora sp. Strain EG49.</title>
        <authorList>
            <person name="Harjes J."/>
            <person name="Ryu T."/>
            <person name="Abdelmohsen U.R."/>
            <person name="Moitinho-Silva L."/>
            <person name="Horn H."/>
            <person name="Ravasi T."/>
            <person name="Hentschel U."/>
        </authorList>
    </citation>
    <scope>NUCLEOTIDE SEQUENCE [LARGE SCALE GENOMIC DNA]</scope>
    <source>
        <strain evidence="2 3">EG49</strain>
    </source>
</reference>
<evidence type="ECO:0000313" key="2">
    <source>
        <dbReference type="EMBL" id="EWC59902.1"/>
    </source>
</evidence>
<keyword evidence="3" id="KW-1185">Reference proteome</keyword>
<sequence>MGTGRRRNRVLAAVVGAGLPAGAVLVLRVDGESGQHIPPDRAERHRVQRYHTDFVVLPEPGARPDPPRDLTATPAAGRLRLAWADGLPGGPAPRGAVGYEVRLGERTRLTAAPVTEFDGLPDGVAMPASVRSVDAFGRRSDPIGLPGVVHESWRDGLTGALEEFPDGTRAGWHLSGHPGCVDVGTRAPGERGLPVDVGCGADEAVLSTRAPMTLDGGTGRFTVLTDAAGPGGILTIDLAPGRADRIGTRDPASVPPPVLRVVADDAGVRIGTAPPARRAPRRGAGVAHRFEVRLSPQGVEVAQDGLTVATSSTPVPWTRAYPLVGVRGPDGRRSRVHVTAIGHTGPATPVPTSDEVQVVPATRRVLGPAEQAPGSGISRTPLTRATTARVVATLTADTGLDPGAITIQLGQADLPATPTIPGPFTPGSSITVTADLPTTLLGDNGAPTLSPLVVRAPGATGQTLVQEMYLELDQAPPGWAAPPRTSTRRPTIPALPRTTLTLGNAAGRDLPGATPKSPEADSPPPTSTRPPPNGTPAPRRAWNCSSTAG</sequence>
<evidence type="ECO:0000313" key="3">
    <source>
        <dbReference type="Proteomes" id="UP000019277"/>
    </source>
</evidence>
<protein>
    <submittedName>
        <fullName evidence="2">Uncharacterized protein</fullName>
    </submittedName>
</protein>
<feature type="region of interest" description="Disordered" evidence="1">
    <location>
        <begin position="475"/>
        <end position="549"/>
    </location>
</feature>
<comment type="caution">
    <text evidence="2">The sequence shown here is derived from an EMBL/GenBank/DDBJ whole genome shotgun (WGS) entry which is preliminary data.</text>
</comment>
<dbReference type="eggNOG" id="ENOG5031GBG">
    <property type="taxonomic scope" value="Bacteria"/>
</dbReference>
<dbReference type="OrthoDB" id="3662321at2"/>
<dbReference type="RefSeq" id="WP_152552231.1">
    <property type="nucleotide sequence ID" value="NZ_AYXG01000183.1"/>
</dbReference>
<feature type="compositionally biased region" description="Low complexity" evidence="1">
    <location>
        <begin position="481"/>
        <end position="494"/>
    </location>
</feature>
<dbReference type="STRING" id="909613.UO65_4762"/>
<evidence type="ECO:0000256" key="1">
    <source>
        <dbReference type="SAM" id="MobiDB-lite"/>
    </source>
</evidence>